<dbReference type="RefSeq" id="WP_143914206.1">
    <property type="nucleotide sequence ID" value="NZ_VLNT01000013.1"/>
</dbReference>
<dbReference type="SUPFAM" id="SSF53335">
    <property type="entry name" value="S-adenosyl-L-methionine-dependent methyltransferases"/>
    <property type="match status" value="1"/>
</dbReference>
<dbReference type="GO" id="GO:0004190">
    <property type="term" value="F:aspartic-type endopeptidase activity"/>
    <property type="evidence" value="ECO:0007669"/>
    <property type="project" value="InterPro"/>
</dbReference>
<evidence type="ECO:0000259" key="1">
    <source>
        <dbReference type="PROSITE" id="PS50175"/>
    </source>
</evidence>
<gene>
    <name evidence="2" type="ORF">FNM00_14200</name>
</gene>
<reference evidence="2 3" key="1">
    <citation type="submission" date="2019-07" db="EMBL/GenBank/DDBJ databases">
        <authorList>
            <person name="Zhao L.H."/>
        </authorList>
    </citation>
    <scope>NUCLEOTIDE SEQUENCE [LARGE SCALE GENOMIC DNA]</scope>
    <source>
        <strain evidence="2 3">Co35</strain>
    </source>
</reference>
<dbReference type="EMBL" id="VLNT01000013">
    <property type="protein sequence ID" value="TSD58640.1"/>
    <property type="molecule type" value="Genomic_DNA"/>
</dbReference>
<keyword evidence="3" id="KW-1185">Reference proteome</keyword>
<proteinExistence type="predicted"/>
<evidence type="ECO:0000313" key="3">
    <source>
        <dbReference type="Proteomes" id="UP000316988"/>
    </source>
</evidence>
<organism evidence="2 3">
    <name type="scientific">Aeromicrobium piscarium</name>
    <dbReference type="NCBI Taxonomy" id="2590901"/>
    <lineage>
        <taxon>Bacteria</taxon>
        <taxon>Bacillati</taxon>
        <taxon>Actinomycetota</taxon>
        <taxon>Actinomycetes</taxon>
        <taxon>Propionibacteriales</taxon>
        <taxon>Nocardioidaceae</taxon>
        <taxon>Aeromicrobium</taxon>
    </lineage>
</organism>
<name>A0A554RX35_9ACTN</name>
<dbReference type="AlphaFoldDB" id="A0A554RX35"/>
<dbReference type="Gene3D" id="3.40.50.150">
    <property type="entry name" value="Vaccinia Virus protein VP39"/>
    <property type="match status" value="1"/>
</dbReference>
<protein>
    <recommendedName>
        <fullName evidence="1">Peptidase A2 domain-containing protein</fullName>
    </recommendedName>
</protein>
<dbReference type="InterPro" id="IPR001995">
    <property type="entry name" value="Peptidase_A2_cat"/>
</dbReference>
<dbReference type="PROSITE" id="PS50175">
    <property type="entry name" value="ASP_PROT_RETROV"/>
    <property type="match status" value="1"/>
</dbReference>
<feature type="domain" description="Peptidase A2" evidence="1">
    <location>
        <begin position="57"/>
        <end position="89"/>
    </location>
</feature>
<evidence type="ECO:0000313" key="2">
    <source>
        <dbReference type="EMBL" id="TSD58640.1"/>
    </source>
</evidence>
<comment type="caution">
    <text evidence="2">The sequence shown here is derived from an EMBL/GenBank/DDBJ whole genome shotgun (WGS) entry which is preliminary data.</text>
</comment>
<accession>A0A554RX35</accession>
<dbReference type="GO" id="GO:0006508">
    <property type="term" value="P:proteolysis"/>
    <property type="evidence" value="ECO:0007669"/>
    <property type="project" value="InterPro"/>
</dbReference>
<dbReference type="InterPro" id="IPR029063">
    <property type="entry name" value="SAM-dependent_MTases_sf"/>
</dbReference>
<dbReference type="Proteomes" id="UP000316988">
    <property type="component" value="Unassembled WGS sequence"/>
</dbReference>
<dbReference type="OrthoDB" id="9793351at2"/>
<sequence>MTAHLRRRVDGALELRVNGVFVMDDAETSSERLLAQVVLELGARDVLVGGLGLGYTLRALLDGGADRVIVAEVEADVVGWFADDTIPGGRELTADPRTAIETGDVRDIVTAQLPSSLDAIVLDVDNGPDFLVHDANAKVYETDFIEQCATRLRPTGHLCVWSMADSPTLRARLAEHFEQVEARDVPVRLQGRRESYWVLRGSRPR</sequence>